<dbReference type="STRING" id="1569628.A0A316ULU6"/>
<evidence type="ECO:0000259" key="10">
    <source>
        <dbReference type="PROSITE" id="PS51847"/>
    </source>
</evidence>
<feature type="compositionally biased region" description="Basic and acidic residues" evidence="9">
    <location>
        <begin position="525"/>
        <end position="534"/>
    </location>
</feature>
<feature type="topological domain" description="Lumenal" evidence="8">
    <location>
        <begin position="1"/>
        <end position="27"/>
    </location>
</feature>
<dbReference type="Proteomes" id="UP000245884">
    <property type="component" value="Unassembled WGS sequence"/>
</dbReference>
<gene>
    <name evidence="8" type="primary">MMM1</name>
    <name evidence="11" type="ORF">BDZ90DRAFT_234515</name>
</gene>
<evidence type="ECO:0000256" key="3">
    <source>
        <dbReference type="ARBA" id="ARBA00022824"/>
    </source>
</evidence>
<feature type="topological domain" description="Cytoplasmic" evidence="8">
    <location>
        <begin position="49"/>
        <end position="575"/>
    </location>
</feature>
<comment type="function">
    <text evidence="8">Component of the ERMES/MDM complex, which serves as a molecular tether to connect the endoplasmic reticulum (ER) and mitochondria. Components of this complex are involved in the control of mitochondrial shape and protein biogenesis, and function in nonvesicular lipid trafficking between the ER and mitochondria. The MDM12-MMM1 subcomplex functions in the major beta-barrel assembly pathway that is responsible for biogenesis of all outer membrane beta-barrel proteins, and acts in a late step after the SAM complex. The MDM10-MDM12-MMM1 subcomplex further acts in the TOM40-specific pathway after the action of the MDM12-MMM1 complex. Essential for establishing and maintaining the structure of mitochondria and maintenance of mtDNA nucleoids.</text>
</comment>
<keyword evidence="7 8" id="KW-0472">Membrane</keyword>
<dbReference type="GO" id="GO:0008289">
    <property type="term" value="F:lipid binding"/>
    <property type="evidence" value="ECO:0007669"/>
    <property type="project" value="UniProtKB-KW"/>
</dbReference>
<evidence type="ECO:0000256" key="4">
    <source>
        <dbReference type="ARBA" id="ARBA00022989"/>
    </source>
</evidence>
<dbReference type="CDD" id="cd21671">
    <property type="entry name" value="SMP_Mmm1"/>
    <property type="match status" value="1"/>
</dbReference>
<dbReference type="OrthoDB" id="5599157at2759"/>
<feature type="region of interest" description="Disordered" evidence="9">
    <location>
        <begin position="433"/>
        <end position="575"/>
    </location>
</feature>
<dbReference type="AlphaFoldDB" id="A0A316ULU6"/>
<feature type="region of interest" description="Disordered" evidence="9">
    <location>
        <begin position="103"/>
        <end position="130"/>
    </location>
</feature>
<keyword evidence="5" id="KW-0445">Lipid transport</keyword>
<keyword evidence="2 8" id="KW-0812">Transmembrane</keyword>
<evidence type="ECO:0000256" key="9">
    <source>
        <dbReference type="SAM" id="MobiDB-lite"/>
    </source>
</evidence>
<keyword evidence="1" id="KW-0813">Transport</keyword>
<dbReference type="PANTHER" id="PTHR13466:SF0">
    <property type="entry name" value="SMP-LTD DOMAIN-CONTAINING PROTEIN"/>
    <property type="match status" value="1"/>
</dbReference>
<comment type="subunit">
    <text evidence="8">Homodimer. Component of the ER-mitochondria encounter structure (ERMES) or MDM complex, composed of MMM1, MDM10, MDM12 and MDM34. A MMM1 homodimer associates with one molecule of MDM12 on each side in a pairwise head-to-tail manner, and the SMP-LTD domains of MMM1 and MDM12 generate a continuous hydrophobic tunnel for phospholipid trafficking.</text>
</comment>
<keyword evidence="3 8" id="KW-0256">Endoplasmic reticulum</keyword>
<dbReference type="GO" id="GO:0045040">
    <property type="term" value="P:protein insertion into mitochondrial outer membrane"/>
    <property type="evidence" value="ECO:0007669"/>
    <property type="project" value="UniProtKB-UniRule"/>
</dbReference>
<evidence type="ECO:0000256" key="5">
    <source>
        <dbReference type="ARBA" id="ARBA00023055"/>
    </source>
</evidence>
<keyword evidence="12" id="KW-1185">Reference proteome</keyword>
<dbReference type="PROSITE" id="PS51847">
    <property type="entry name" value="SMP"/>
    <property type="match status" value="1"/>
</dbReference>
<dbReference type="InterPro" id="IPR019411">
    <property type="entry name" value="MMM1_dom"/>
</dbReference>
<evidence type="ECO:0000256" key="6">
    <source>
        <dbReference type="ARBA" id="ARBA00023121"/>
    </source>
</evidence>
<dbReference type="GO" id="GO:0032865">
    <property type="term" value="C:ERMES complex"/>
    <property type="evidence" value="ECO:0007669"/>
    <property type="project" value="UniProtKB-UniRule"/>
</dbReference>
<dbReference type="InterPro" id="IPR031468">
    <property type="entry name" value="SMP_LBD"/>
</dbReference>
<evidence type="ECO:0000313" key="11">
    <source>
        <dbReference type="EMBL" id="PWN24903.1"/>
    </source>
</evidence>
<evidence type="ECO:0000313" key="12">
    <source>
        <dbReference type="Proteomes" id="UP000245884"/>
    </source>
</evidence>
<dbReference type="EMBL" id="KZ819678">
    <property type="protein sequence ID" value="PWN24903.1"/>
    <property type="molecule type" value="Genomic_DNA"/>
</dbReference>
<keyword evidence="4 8" id="KW-1133">Transmembrane helix</keyword>
<proteinExistence type="inferred from homology"/>
<comment type="subcellular location">
    <subcellularLocation>
        <location evidence="8">Endoplasmic reticulum membrane</location>
        <topology evidence="8">Single-pass type I membrane protein</topology>
    </subcellularLocation>
    <text evidence="8">The ERMES/MDM complex localizes to a few discrete foci (around 10 per single cell), that represent mitochondria-endoplasmic reticulum junctions. These foci are often found next to mtDNA nucleoids.</text>
</comment>
<feature type="compositionally biased region" description="Pro residues" evidence="9">
    <location>
        <begin position="536"/>
        <end position="546"/>
    </location>
</feature>
<dbReference type="GO" id="GO:0015914">
    <property type="term" value="P:phospholipid transport"/>
    <property type="evidence" value="ECO:0007669"/>
    <property type="project" value="TreeGrafter"/>
</dbReference>
<evidence type="ECO:0000256" key="2">
    <source>
        <dbReference type="ARBA" id="ARBA00022692"/>
    </source>
</evidence>
<feature type="compositionally biased region" description="Basic and acidic residues" evidence="9">
    <location>
        <begin position="440"/>
        <end position="450"/>
    </location>
</feature>
<evidence type="ECO:0000256" key="7">
    <source>
        <dbReference type="ARBA" id="ARBA00023136"/>
    </source>
</evidence>
<name>A0A316ULU6_9BASI</name>
<feature type="compositionally biased region" description="Basic and acidic residues" evidence="9">
    <location>
        <begin position="371"/>
        <end position="384"/>
    </location>
</feature>
<dbReference type="InterPro" id="IPR027537">
    <property type="entry name" value="Mmm1"/>
</dbReference>
<evidence type="ECO:0000256" key="8">
    <source>
        <dbReference type="HAMAP-Rule" id="MF_03103"/>
    </source>
</evidence>
<feature type="domain" description="SMP-LTD" evidence="10">
    <location>
        <begin position="146"/>
        <end position="367"/>
    </location>
</feature>
<sequence>MDTLSQAAAPDAPTLLSLLPRLTFTQGLVVGQLSIICVVVALVRYLLFEDHAAAREDEAASKDGEDDSEARRRTFPTTSSPQPRRPALAGRASSLLSLSLSSLPTRAKSPPIPPLQGGGEKAGSGPSLPTLARIPDAVGYDMETGADCDVGWLNVLVAHVWEGYRDDFLAGGSQSTPQEGEEGGGARRTARDFMQDVLNRRRPTNASSPSFLDPINVTAVHPGSSYPLLSNARVRPRDDAGRVRIEVDVDYSDVLSLDITTALCLNFPRPRFAVLPLSLGLRVTRFSGTLSLSIVSHPSAKPDERSRHSLEVSLHPDFLLLATCSSLVGSRAKLQDIPKIQQVMLQRIRGAILDKVGWPKVWTVQMPDLVTGRRGEEPEQHEDGVQGQDEDEVLYEEDEVGYEDEEALYYDEETYGDEQDRAYASGSALPRRRAYLNGHPPEEHEADITPRPRRRFVNGAAATGQSLPRGPTPTPSSRQRPRRPPQAPHQPPPLPTDQMTSISRRPPPARPQVPRMSTANSRGGRRTDGVRRDAGQPPPPLSPQPPMQGVEAWRKEMVRKTRGGTPGAERTMGRG</sequence>
<dbReference type="GO" id="GO:1990456">
    <property type="term" value="P:mitochondrion-endoplasmic reticulum membrane tethering"/>
    <property type="evidence" value="ECO:0007669"/>
    <property type="project" value="TreeGrafter"/>
</dbReference>
<feature type="region of interest" description="Disordered" evidence="9">
    <location>
        <begin position="55"/>
        <end position="88"/>
    </location>
</feature>
<reference evidence="11 12" key="1">
    <citation type="journal article" date="2018" name="Mol. Biol. Evol.">
        <title>Broad Genomic Sampling Reveals a Smut Pathogenic Ancestry of the Fungal Clade Ustilaginomycotina.</title>
        <authorList>
            <person name="Kijpornyongpan T."/>
            <person name="Mondo S.J."/>
            <person name="Barry K."/>
            <person name="Sandor L."/>
            <person name="Lee J."/>
            <person name="Lipzen A."/>
            <person name="Pangilinan J."/>
            <person name="LaButti K."/>
            <person name="Hainaut M."/>
            <person name="Henrissat B."/>
            <person name="Grigoriev I.V."/>
            <person name="Spatafora J.W."/>
            <person name="Aime M.C."/>
        </authorList>
    </citation>
    <scope>NUCLEOTIDE SEQUENCE [LARGE SCALE GENOMIC DNA]</scope>
    <source>
        <strain evidence="11 12">MCA 5214</strain>
    </source>
</reference>
<organism evidence="11 12">
    <name type="scientific">Jaminaea rosea</name>
    <dbReference type="NCBI Taxonomy" id="1569628"/>
    <lineage>
        <taxon>Eukaryota</taxon>
        <taxon>Fungi</taxon>
        <taxon>Dikarya</taxon>
        <taxon>Basidiomycota</taxon>
        <taxon>Ustilaginomycotina</taxon>
        <taxon>Exobasidiomycetes</taxon>
        <taxon>Microstromatales</taxon>
        <taxon>Microstromatales incertae sedis</taxon>
        <taxon>Jaminaea</taxon>
    </lineage>
</organism>
<feature type="region of interest" description="Disordered" evidence="9">
    <location>
        <begin position="369"/>
        <end position="391"/>
    </location>
</feature>
<dbReference type="Pfam" id="PF10296">
    <property type="entry name" value="MMM1"/>
    <property type="match status" value="1"/>
</dbReference>
<dbReference type="HAMAP" id="MF_03103">
    <property type="entry name" value="Mmm1"/>
    <property type="match status" value="1"/>
</dbReference>
<feature type="compositionally biased region" description="Pro residues" evidence="9">
    <location>
        <begin position="484"/>
        <end position="495"/>
    </location>
</feature>
<accession>A0A316ULU6</accession>
<evidence type="ECO:0000256" key="1">
    <source>
        <dbReference type="ARBA" id="ARBA00022448"/>
    </source>
</evidence>
<comment type="similarity">
    <text evidence="8">Belongs to the MMM1 family.</text>
</comment>
<dbReference type="GO" id="GO:0005789">
    <property type="term" value="C:endoplasmic reticulum membrane"/>
    <property type="evidence" value="ECO:0007669"/>
    <property type="project" value="UniProtKB-SubCell"/>
</dbReference>
<dbReference type="PANTHER" id="PTHR13466">
    <property type="entry name" value="TEX2 PROTEIN-RELATED"/>
    <property type="match status" value="1"/>
</dbReference>
<protein>
    <recommendedName>
        <fullName evidence="8">Maintenance of mitochondrial morphology protein 1</fullName>
    </recommendedName>
</protein>
<keyword evidence="6" id="KW-0446">Lipid-binding</keyword>